<feature type="compositionally biased region" description="Basic and acidic residues" evidence="1">
    <location>
        <begin position="91"/>
        <end position="102"/>
    </location>
</feature>
<evidence type="ECO:0000313" key="3">
    <source>
        <dbReference type="EMBL" id="AIE91546.1"/>
    </source>
</evidence>
<protein>
    <submittedName>
        <fullName evidence="3">Uncharacterized protein</fullName>
    </submittedName>
</protein>
<keyword evidence="2" id="KW-1133">Transmembrane helix</keyword>
<evidence type="ECO:0000256" key="1">
    <source>
        <dbReference type="SAM" id="MobiDB-lite"/>
    </source>
</evidence>
<dbReference type="EMBL" id="KF900342">
    <property type="protein sequence ID" value="AIE91546.1"/>
    <property type="molecule type" value="Genomic_DNA"/>
</dbReference>
<evidence type="ECO:0000256" key="2">
    <source>
        <dbReference type="SAM" id="Phobius"/>
    </source>
</evidence>
<name>A0A075FPV9_9EURY</name>
<sequence length="108" mass="11403">MSEKDDDKVEVKVVVESKDSASKVILIALTLALVGVLIAVISGGDVEDLLLKRGDSGEGNCGDGIDNDKGGQADDDDPDCYSNPEVWEGYDPNRTEANRDNDPPGGKP</sequence>
<dbReference type="AlphaFoldDB" id="A0A075FPV9"/>
<feature type="transmembrane region" description="Helical" evidence="2">
    <location>
        <begin position="24"/>
        <end position="43"/>
    </location>
</feature>
<proteinExistence type="predicted"/>
<feature type="region of interest" description="Disordered" evidence="1">
    <location>
        <begin position="53"/>
        <end position="108"/>
    </location>
</feature>
<reference evidence="3" key="1">
    <citation type="journal article" date="2014" name="Genome Biol. Evol.">
        <title>Pangenome evidence for extensive interdomain horizontal transfer affecting lineage core and shell genes in uncultured planktonic thaumarchaeota and euryarchaeota.</title>
        <authorList>
            <person name="Deschamps P."/>
            <person name="Zivanovic Y."/>
            <person name="Moreira D."/>
            <person name="Rodriguez-Valera F."/>
            <person name="Lopez-Garcia P."/>
        </authorList>
    </citation>
    <scope>NUCLEOTIDE SEQUENCE</scope>
</reference>
<organism evidence="3">
    <name type="scientific">uncultured marine group II/III euryarchaeote AD1000_12_E11</name>
    <dbReference type="NCBI Taxonomy" id="1457726"/>
    <lineage>
        <taxon>Archaea</taxon>
        <taxon>Methanobacteriati</taxon>
        <taxon>Methanobacteriota</taxon>
        <taxon>environmental samples</taxon>
    </lineage>
</organism>
<keyword evidence="2" id="KW-0812">Transmembrane</keyword>
<accession>A0A075FPV9</accession>
<keyword evidence="2" id="KW-0472">Membrane</keyword>